<evidence type="ECO:0000256" key="2">
    <source>
        <dbReference type="SAM" id="MobiDB-lite"/>
    </source>
</evidence>
<feature type="compositionally biased region" description="Polar residues" evidence="2">
    <location>
        <begin position="406"/>
        <end position="416"/>
    </location>
</feature>
<dbReference type="SMART" id="SM01052">
    <property type="entry name" value="CAP_GLY"/>
    <property type="match status" value="1"/>
</dbReference>
<dbReference type="AlphaFoldDB" id="A0AAV4ET87"/>
<feature type="coiled-coil region" evidence="1">
    <location>
        <begin position="7"/>
        <end position="51"/>
    </location>
</feature>
<dbReference type="Pfam" id="PF01302">
    <property type="entry name" value="CAP_GLY"/>
    <property type="match status" value="1"/>
</dbReference>
<protein>
    <submittedName>
        <fullName evidence="4">Myosin-7B-like</fullName>
    </submittedName>
</protein>
<organism evidence="4 5">
    <name type="scientific">Elysia marginata</name>
    <dbReference type="NCBI Taxonomy" id="1093978"/>
    <lineage>
        <taxon>Eukaryota</taxon>
        <taxon>Metazoa</taxon>
        <taxon>Spiralia</taxon>
        <taxon>Lophotrochozoa</taxon>
        <taxon>Mollusca</taxon>
        <taxon>Gastropoda</taxon>
        <taxon>Heterobranchia</taxon>
        <taxon>Euthyneura</taxon>
        <taxon>Panpulmonata</taxon>
        <taxon>Sacoglossa</taxon>
        <taxon>Placobranchoidea</taxon>
        <taxon>Plakobranchidae</taxon>
        <taxon>Elysia</taxon>
    </lineage>
</organism>
<feature type="region of interest" description="Disordered" evidence="2">
    <location>
        <begin position="464"/>
        <end position="528"/>
    </location>
</feature>
<feature type="compositionally biased region" description="Polar residues" evidence="2">
    <location>
        <begin position="356"/>
        <end position="398"/>
    </location>
</feature>
<evidence type="ECO:0000313" key="5">
    <source>
        <dbReference type="Proteomes" id="UP000762676"/>
    </source>
</evidence>
<name>A0AAV4ET87_9GAST</name>
<dbReference type="EMBL" id="BMAT01007428">
    <property type="protein sequence ID" value="GFR64184.1"/>
    <property type="molecule type" value="Genomic_DNA"/>
</dbReference>
<evidence type="ECO:0000313" key="4">
    <source>
        <dbReference type="EMBL" id="GFR64184.1"/>
    </source>
</evidence>
<proteinExistence type="predicted"/>
<dbReference type="PROSITE" id="PS50245">
    <property type="entry name" value="CAP_GLY_2"/>
    <property type="match status" value="1"/>
</dbReference>
<dbReference type="Proteomes" id="UP000762676">
    <property type="component" value="Unassembled WGS sequence"/>
</dbReference>
<feature type="coiled-coil region" evidence="1">
    <location>
        <begin position="90"/>
        <end position="134"/>
    </location>
</feature>
<reference evidence="4 5" key="1">
    <citation type="journal article" date="2021" name="Elife">
        <title>Chloroplast acquisition without the gene transfer in kleptoplastic sea slugs, Plakobranchus ocellatus.</title>
        <authorList>
            <person name="Maeda T."/>
            <person name="Takahashi S."/>
            <person name="Yoshida T."/>
            <person name="Shimamura S."/>
            <person name="Takaki Y."/>
            <person name="Nagai Y."/>
            <person name="Toyoda A."/>
            <person name="Suzuki Y."/>
            <person name="Arimoto A."/>
            <person name="Ishii H."/>
            <person name="Satoh N."/>
            <person name="Nishiyama T."/>
            <person name="Hasebe M."/>
            <person name="Maruyama T."/>
            <person name="Minagawa J."/>
            <person name="Obokata J."/>
            <person name="Shigenobu S."/>
        </authorList>
    </citation>
    <scope>NUCLEOTIDE SEQUENCE [LARGE SCALE GENOMIC DNA]</scope>
</reference>
<dbReference type="SUPFAM" id="SSF74924">
    <property type="entry name" value="Cap-Gly domain"/>
    <property type="match status" value="1"/>
</dbReference>
<keyword evidence="1" id="KW-0175">Coiled coil</keyword>
<feature type="compositionally biased region" description="Basic and acidic residues" evidence="2">
    <location>
        <begin position="238"/>
        <end position="253"/>
    </location>
</feature>
<feature type="compositionally biased region" description="Low complexity" evidence="2">
    <location>
        <begin position="296"/>
        <end position="311"/>
    </location>
</feature>
<accession>A0AAV4ET87</accession>
<feature type="region of interest" description="Disordered" evidence="2">
    <location>
        <begin position="284"/>
        <end position="447"/>
    </location>
</feature>
<comment type="caution">
    <text evidence="4">The sequence shown here is derived from an EMBL/GenBank/DDBJ whole genome shotgun (WGS) entry which is preliminary data.</text>
</comment>
<feature type="compositionally biased region" description="Polar residues" evidence="2">
    <location>
        <begin position="499"/>
        <end position="519"/>
    </location>
</feature>
<feature type="domain" description="CAP-Gly" evidence="3">
    <location>
        <begin position="592"/>
        <end position="634"/>
    </location>
</feature>
<sequence length="713" mass="79762">MEVRDRDKQLERAYEKHEDVLKELEASKNKISELEKKIEDLKLQVRYELMKNENIERGLETIPRLKEEISERDAKITSIEKELEERTALLNASRKAAREYKEKIRTLERNDEEVYALRDELEFCKNEINTLKRLMSSKDTIVLHKCHALDQAKNTVESLKSHTGSESERSGLRRIQQCLEQLKQLHVTSLAEEHRGPGAVSWAKDRQTPHNIYVQSRPRSAAGERGIDVNHHPYSNSKDADHTDANDNDHHDGQNNNNSNINTAPHSNGHSSTYIFLERFLQDTESPDSRKGRITPQQHHSQQQQPQQQQHRWASTPPGTSKMRGRGSAGVGGRRVSSGAGVQRSASFHHLDQLNLPHNNSSQSKVAARSHTAQTRKNSPYSHSTSPNGRANLGSANLISPRISARTPQVSTSVSTHGLHGQAGGAPRGSTGNLYTSEIGHRPGSRYQPSLDYALGVSTDEEFTTDTSFSGQNYSKTQQHQQRAKSAGSTLANGRDNYQHQPYSNTGSDSESVSCAQSQHEADDPFGPRLSSRQIALLSAMSGQQKDAILCDAIQIGDRASITVNQKPPRYGRKKPKPVTYTGIVKYMGNLDKESYDARIYVGLRLDAPLGESDGTFKGKRYMFTPPDHARFFKIRDLDSVLDVSSGMYVTTAKLILRHQEIHLKYQQEQQQLQLNGDEDIYDYEVSTESPANAMNGNSNPTTTTVIRATVAS</sequence>
<dbReference type="InterPro" id="IPR036859">
    <property type="entry name" value="CAP-Gly_dom_sf"/>
</dbReference>
<dbReference type="Gene3D" id="2.30.30.190">
    <property type="entry name" value="CAP Gly-rich-like domain"/>
    <property type="match status" value="1"/>
</dbReference>
<feature type="compositionally biased region" description="Polar residues" evidence="2">
    <location>
        <begin position="465"/>
        <end position="481"/>
    </location>
</feature>
<feature type="region of interest" description="Disordered" evidence="2">
    <location>
        <begin position="193"/>
        <end position="270"/>
    </location>
</feature>
<keyword evidence="5" id="KW-1185">Reference proteome</keyword>
<gene>
    <name evidence="4" type="ORF">ElyMa_003626400</name>
</gene>
<evidence type="ECO:0000256" key="1">
    <source>
        <dbReference type="SAM" id="Coils"/>
    </source>
</evidence>
<dbReference type="InterPro" id="IPR000938">
    <property type="entry name" value="CAP-Gly_domain"/>
</dbReference>
<feature type="compositionally biased region" description="Polar residues" evidence="2">
    <location>
        <begin position="209"/>
        <end position="218"/>
    </location>
</feature>
<evidence type="ECO:0000259" key="3">
    <source>
        <dbReference type="PROSITE" id="PS50245"/>
    </source>
</evidence>